<proteinExistence type="inferred from homology"/>
<dbReference type="InterPro" id="IPR016159">
    <property type="entry name" value="Cullin_repeat-like_dom_sf"/>
</dbReference>
<evidence type="ECO:0000256" key="1">
    <source>
        <dbReference type="ARBA" id="ARBA00007210"/>
    </source>
</evidence>
<reference evidence="6 7" key="1">
    <citation type="submission" date="2019-01" db="EMBL/GenBank/DDBJ databases">
        <title>Sequencing of cultivated peanut Arachis hypogaea provides insights into genome evolution and oil improvement.</title>
        <authorList>
            <person name="Chen X."/>
        </authorList>
    </citation>
    <scope>NUCLEOTIDE SEQUENCE [LARGE SCALE GENOMIC DNA]</scope>
    <source>
        <strain evidence="7">cv. Fuhuasheng</strain>
        <tissue evidence="6">Leaves</tissue>
    </source>
</reference>
<name>A0A445EGL7_ARAHY</name>
<dbReference type="STRING" id="3818.A0A445EGL7"/>
<dbReference type="InterPro" id="IPR033961">
    <property type="entry name" value="Exo84"/>
</dbReference>
<feature type="region of interest" description="Disordered" evidence="4">
    <location>
        <begin position="1"/>
        <end position="48"/>
    </location>
</feature>
<dbReference type="EMBL" id="SDMP01000002">
    <property type="protein sequence ID" value="RYR74575.1"/>
    <property type="molecule type" value="Genomic_DNA"/>
</dbReference>
<keyword evidence="2" id="KW-0813">Transport</keyword>
<dbReference type="GO" id="GO:0006893">
    <property type="term" value="P:Golgi to plasma membrane transport"/>
    <property type="evidence" value="ECO:0007669"/>
    <property type="project" value="TreeGrafter"/>
</dbReference>
<comment type="similarity">
    <text evidence="1">Belongs to the EXO84 family.</text>
</comment>
<dbReference type="GO" id="GO:0000145">
    <property type="term" value="C:exocyst"/>
    <property type="evidence" value="ECO:0007669"/>
    <property type="project" value="InterPro"/>
</dbReference>
<dbReference type="InterPro" id="IPR032403">
    <property type="entry name" value="Exo84_C"/>
</dbReference>
<accession>A0A445EGL7</accession>
<feature type="domain" description="Exocyst component Exo84 C-terminal" evidence="5">
    <location>
        <begin position="148"/>
        <end position="325"/>
    </location>
</feature>
<evidence type="ECO:0000256" key="2">
    <source>
        <dbReference type="ARBA" id="ARBA00022448"/>
    </source>
</evidence>
<feature type="compositionally biased region" description="Acidic residues" evidence="4">
    <location>
        <begin position="779"/>
        <end position="789"/>
    </location>
</feature>
<dbReference type="AlphaFoldDB" id="A0A445EGL7"/>
<dbReference type="Proteomes" id="UP000289738">
    <property type="component" value="Chromosome A02"/>
</dbReference>
<dbReference type="InterPro" id="IPR042561">
    <property type="entry name" value="Exo84_C_1"/>
</dbReference>
<feature type="compositionally biased region" description="Low complexity" evidence="4">
    <location>
        <begin position="19"/>
        <end position="39"/>
    </location>
</feature>
<evidence type="ECO:0000313" key="6">
    <source>
        <dbReference type="EMBL" id="RYR74575.1"/>
    </source>
</evidence>
<feature type="compositionally biased region" description="Polar residues" evidence="4">
    <location>
        <begin position="792"/>
        <end position="808"/>
    </location>
</feature>
<keyword evidence="7" id="KW-1185">Reference proteome</keyword>
<dbReference type="PANTHER" id="PTHR21426">
    <property type="entry name" value="EXOCYST COMPLEX COMPONENT 8"/>
    <property type="match status" value="1"/>
</dbReference>
<sequence length="825" mass="93520">MESSSKTQRRFRFRDHSQPESQNSVPSSEPSSDVSALSLHDSDEPEIESMTGRGIKHLCDELLELKEAASEDLQKNIFANYSFFLRILEEVTGVENELVQLENHFVSHKRLVRDLIDRIYPNILSLSSNIEDHIDNETSLIRSEFEAHINDVSDKLDLLMSENKVDEALELLESADAHYQGIQFEDYSDSDINLYNSVISEKMSMLKQRLIQIAENDRTVGPELQKALSGLCRLGETQLAIELLLKYYHSRIMDGTKDLQWSKSSSNEAYIRELARFVFSMISQAAKSFVMLCGESSPYASELMMWSCEETKSYVAWFDEYVKKISATNGSLSYAIKAVKFAVLYCSLLEDQSLVLQPYLVMLLCPCIEEVLNTHVNHFKKVVGIFSVSDSWGLEKYLVSGVLEGGSLNLDVEEQPEYCVLTTSGRKFLTLLQAIVEDISPLVALQMGSSIIGALSNLITEYVTILERALTYEKRGGDHQVSPRIKLAVSVAQQVSILANMLTLTKLLFVMVKGIYSSNDGGKDSNEMEENLDVDQHQELEEFMLFLEESSHKLRTVFCQQLIARVSATYHSHEIFSAIQNVDHFDDNRIQYTMPSGIFQVLFLELRKIERLDEENMFEVNWLIGLLRELMESMFIWISNNKDIYATQETNQWFSSISLFHVQFVMDVQFLVEIGMHGGYFSNDPLLLLTLMKSTFNSAGLDPFKDADNDGWAIDAATKTIQKLLEIEKTTTMQPKESVVNNEEEGELHESQSNQSAYLSEEGDLSSSENNNNNNIDALDFDEEDELEVAIDTNTLTEHSVSTMQSAPTIAIDEKGQNSDEIKSK</sequence>
<feature type="region of interest" description="Disordered" evidence="4">
    <location>
        <begin position="734"/>
        <end position="825"/>
    </location>
</feature>
<dbReference type="PANTHER" id="PTHR21426:SF13">
    <property type="entry name" value="OS08G0566700 PROTEIN"/>
    <property type="match status" value="1"/>
</dbReference>
<keyword evidence="3" id="KW-0268">Exocytosis</keyword>
<organism evidence="6 7">
    <name type="scientific">Arachis hypogaea</name>
    <name type="common">Peanut</name>
    <dbReference type="NCBI Taxonomy" id="3818"/>
    <lineage>
        <taxon>Eukaryota</taxon>
        <taxon>Viridiplantae</taxon>
        <taxon>Streptophyta</taxon>
        <taxon>Embryophyta</taxon>
        <taxon>Tracheophyta</taxon>
        <taxon>Spermatophyta</taxon>
        <taxon>Magnoliopsida</taxon>
        <taxon>eudicotyledons</taxon>
        <taxon>Gunneridae</taxon>
        <taxon>Pentapetalae</taxon>
        <taxon>rosids</taxon>
        <taxon>fabids</taxon>
        <taxon>Fabales</taxon>
        <taxon>Fabaceae</taxon>
        <taxon>Papilionoideae</taxon>
        <taxon>50 kb inversion clade</taxon>
        <taxon>dalbergioids sensu lato</taxon>
        <taxon>Dalbergieae</taxon>
        <taxon>Pterocarpus clade</taxon>
        <taxon>Arachis</taxon>
    </lineage>
</organism>
<evidence type="ECO:0000256" key="3">
    <source>
        <dbReference type="ARBA" id="ARBA00022483"/>
    </source>
</evidence>
<evidence type="ECO:0000313" key="7">
    <source>
        <dbReference type="Proteomes" id="UP000289738"/>
    </source>
</evidence>
<evidence type="ECO:0000259" key="5">
    <source>
        <dbReference type="Pfam" id="PF16528"/>
    </source>
</evidence>
<protein>
    <recommendedName>
        <fullName evidence="5">Exocyst component Exo84 C-terminal domain-containing protein</fullName>
    </recommendedName>
</protein>
<dbReference type="Pfam" id="PF16528">
    <property type="entry name" value="Exo84_C"/>
    <property type="match status" value="1"/>
</dbReference>
<feature type="compositionally biased region" description="Basic and acidic residues" evidence="4">
    <location>
        <begin position="812"/>
        <end position="825"/>
    </location>
</feature>
<evidence type="ECO:0000256" key="4">
    <source>
        <dbReference type="SAM" id="MobiDB-lite"/>
    </source>
</evidence>
<dbReference type="SUPFAM" id="SSF74788">
    <property type="entry name" value="Cullin repeat-like"/>
    <property type="match status" value="1"/>
</dbReference>
<dbReference type="Gene3D" id="1.20.58.1210">
    <property type="entry name" value="Exo84p, N-terminal helical domain"/>
    <property type="match status" value="1"/>
</dbReference>
<comment type="caution">
    <text evidence="6">The sequence shown here is derived from an EMBL/GenBank/DDBJ whole genome shotgun (WGS) entry which is preliminary data.</text>
</comment>
<dbReference type="GO" id="GO:0008104">
    <property type="term" value="P:intracellular protein localization"/>
    <property type="evidence" value="ECO:0007669"/>
    <property type="project" value="TreeGrafter"/>
</dbReference>
<dbReference type="GO" id="GO:0006887">
    <property type="term" value="P:exocytosis"/>
    <property type="evidence" value="ECO:0007669"/>
    <property type="project" value="UniProtKB-KW"/>
</dbReference>
<gene>
    <name evidence="6" type="ORF">Ahy_A02g009294</name>
</gene>